<dbReference type="AlphaFoldDB" id="A0A699GY43"/>
<evidence type="ECO:0000313" key="1">
    <source>
        <dbReference type="EMBL" id="GEW68419.1"/>
    </source>
</evidence>
<accession>A0A699GY43</accession>
<proteinExistence type="predicted"/>
<dbReference type="EMBL" id="BKCJ010069143">
    <property type="protein sequence ID" value="GEW68419.1"/>
    <property type="molecule type" value="Genomic_DNA"/>
</dbReference>
<protein>
    <submittedName>
        <fullName evidence="1">Uncharacterized protein</fullName>
    </submittedName>
</protein>
<gene>
    <name evidence="1" type="ORF">Tci_240395</name>
</gene>
<organism evidence="1">
    <name type="scientific">Tanacetum cinerariifolium</name>
    <name type="common">Dalmatian daisy</name>
    <name type="synonym">Chrysanthemum cinerariifolium</name>
    <dbReference type="NCBI Taxonomy" id="118510"/>
    <lineage>
        <taxon>Eukaryota</taxon>
        <taxon>Viridiplantae</taxon>
        <taxon>Streptophyta</taxon>
        <taxon>Embryophyta</taxon>
        <taxon>Tracheophyta</taxon>
        <taxon>Spermatophyta</taxon>
        <taxon>Magnoliopsida</taxon>
        <taxon>eudicotyledons</taxon>
        <taxon>Gunneridae</taxon>
        <taxon>Pentapetalae</taxon>
        <taxon>asterids</taxon>
        <taxon>campanulids</taxon>
        <taxon>Asterales</taxon>
        <taxon>Asteraceae</taxon>
        <taxon>Asteroideae</taxon>
        <taxon>Anthemideae</taxon>
        <taxon>Anthemidinae</taxon>
        <taxon>Tanacetum</taxon>
    </lineage>
</organism>
<comment type="caution">
    <text evidence="1">The sequence shown here is derived from an EMBL/GenBank/DDBJ whole genome shotgun (WGS) entry which is preliminary data.</text>
</comment>
<reference evidence="1" key="1">
    <citation type="journal article" date="2019" name="Sci. Rep.">
        <title>Draft genome of Tanacetum cinerariifolium, the natural source of mosquito coil.</title>
        <authorList>
            <person name="Yamashiro T."/>
            <person name="Shiraishi A."/>
            <person name="Satake H."/>
            <person name="Nakayama K."/>
        </authorList>
    </citation>
    <scope>NUCLEOTIDE SEQUENCE</scope>
</reference>
<name>A0A699GY43_TANCI</name>
<sequence length="135" mass="15881">MHYFRGCFRVTRRKGYLCTGVIRRSDLLDSSSRFVKRKRVPKKTQIPLKYSLKLNQRRLSLHALHHSGQRVGLSDQALGEIKNDWFFTGVASIYIDLGDCDQRCRHCGAMFWYEERDSTRVGTSVLNQRKTRHVY</sequence>